<evidence type="ECO:0000313" key="1">
    <source>
        <dbReference type="EMBL" id="AIJ46928.1"/>
    </source>
</evidence>
<dbReference type="KEGG" id="ctes:O987_14060"/>
<dbReference type="RefSeq" id="WP_158407674.1">
    <property type="nucleotide sequence ID" value="NZ_CP006704.1"/>
</dbReference>
<dbReference type="AlphaFoldDB" id="A0A076PMG2"/>
<sequence length="47" mass="5495">MAWPSVLENLPLIGLQNRLADGKNRRPIPMAERAVWWLSTETPHCYY</sequence>
<reference evidence="1 2" key="1">
    <citation type="journal article" date="2014" name="Genome Announc.">
        <title>Complete Genome Sequence of Polychlorinated Biphenyl Degrader Comamonas testosteroni TK102 (NBRC 109938).</title>
        <authorList>
            <person name="Fukuda K."/>
            <person name="Hosoyama A."/>
            <person name="Tsuchikane K."/>
            <person name="Ohji S."/>
            <person name="Yamazoe A."/>
            <person name="Fujita N."/>
            <person name="Shintani M."/>
            <person name="Kimbara K."/>
        </authorList>
    </citation>
    <scope>NUCLEOTIDE SEQUENCE [LARGE SCALE GENOMIC DNA]</scope>
    <source>
        <strain evidence="1">TK102</strain>
    </source>
</reference>
<dbReference type="HOGENOM" id="CLU_3166838_0_0_4"/>
<gene>
    <name evidence="1" type="ORF">O987_14060</name>
</gene>
<organism evidence="1 2">
    <name type="scientific">Comamonas testosteroni TK102</name>
    <dbReference type="NCBI Taxonomy" id="1392005"/>
    <lineage>
        <taxon>Bacteria</taxon>
        <taxon>Pseudomonadati</taxon>
        <taxon>Pseudomonadota</taxon>
        <taxon>Betaproteobacteria</taxon>
        <taxon>Burkholderiales</taxon>
        <taxon>Comamonadaceae</taxon>
        <taxon>Comamonas</taxon>
    </lineage>
</organism>
<name>A0A076PMG2_COMTE</name>
<proteinExistence type="predicted"/>
<dbReference type="Proteomes" id="UP000028782">
    <property type="component" value="Chromosome"/>
</dbReference>
<accession>A0A076PMG2</accession>
<dbReference type="EMBL" id="CP006704">
    <property type="protein sequence ID" value="AIJ46928.1"/>
    <property type="molecule type" value="Genomic_DNA"/>
</dbReference>
<evidence type="ECO:0000313" key="2">
    <source>
        <dbReference type="Proteomes" id="UP000028782"/>
    </source>
</evidence>
<protein>
    <submittedName>
        <fullName evidence="1">Uncharacterized protein</fullName>
    </submittedName>
</protein>